<dbReference type="AlphaFoldDB" id="A0A3L8SSG0"/>
<sequence>MGGTGHKGFLCEPSSTLDTNTVLHPKSHPGSLQSRLGSGSLPFLAASILCRLQPAPSLYGMNIRLSCASMFAHKLPSSGSSCITT</sequence>
<comment type="caution">
    <text evidence="1">The sequence shown here is derived from an EMBL/GenBank/DDBJ whole genome shotgun (WGS) entry which is preliminary data.</text>
</comment>
<keyword evidence="2" id="KW-1185">Reference proteome</keyword>
<organism evidence="1 2">
    <name type="scientific">Chloebia gouldiae</name>
    <name type="common">Gouldian finch</name>
    <name type="synonym">Erythrura gouldiae</name>
    <dbReference type="NCBI Taxonomy" id="44316"/>
    <lineage>
        <taxon>Eukaryota</taxon>
        <taxon>Metazoa</taxon>
        <taxon>Chordata</taxon>
        <taxon>Craniata</taxon>
        <taxon>Vertebrata</taxon>
        <taxon>Euteleostomi</taxon>
        <taxon>Archelosauria</taxon>
        <taxon>Archosauria</taxon>
        <taxon>Dinosauria</taxon>
        <taxon>Saurischia</taxon>
        <taxon>Theropoda</taxon>
        <taxon>Coelurosauria</taxon>
        <taxon>Aves</taxon>
        <taxon>Neognathae</taxon>
        <taxon>Neoaves</taxon>
        <taxon>Telluraves</taxon>
        <taxon>Australaves</taxon>
        <taxon>Passeriformes</taxon>
        <taxon>Passeroidea</taxon>
        <taxon>Passeridae</taxon>
        <taxon>Chloebia</taxon>
    </lineage>
</organism>
<proteinExistence type="predicted"/>
<accession>A0A3L8SSG0</accession>
<evidence type="ECO:0000313" key="1">
    <source>
        <dbReference type="EMBL" id="RLW07646.1"/>
    </source>
</evidence>
<evidence type="ECO:0000313" key="2">
    <source>
        <dbReference type="Proteomes" id="UP000276834"/>
    </source>
</evidence>
<reference evidence="1 2" key="1">
    <citation type="journal article" date="2018" name="Proc. R. Soc. B">
        <title>A non-coding region near Follistatin controls head colour polymorphism in the Gouldian finch.</title>
        <authorList>
            <person name="Toomey M.B."/>
            <person name="Marques C.I."/>
            <person name="Andrade P."/>
            <person name="Araujo P.M."/>
            <person name="Sabatino S."/>
            <person name="Gazda M.A."/>
            <person name="Afonso S."/>
            <person name="Lopes R.J."/>
            <person name="Corbo J.C."/>
            <person name="Carneiro M."/>
        </authorList>
    </citation>
    <scope>NUCLEOTIDE SEQUENCE [LARGE SCALE GENOMIC DNA]</scope>
    <source>
        <strain evidence="1">Red01</strain>
        <tissue evidence="1">Muscle</tissue>
    </source>
</reference>
<dbReference type="EMBL" id="QUSF01000007">
    <property type="protein sequence ID" value="RLW07646.1"/>
    <property type="molecule type" value="Genomic_DNA"/>
</dbReference>
<protein>
    <submittedName>
        <fullName evidence="1">Uncharacterized protein</fullName>
    </submittedName>
</protein>
<feature type="non-terminal residue" evidence="1">
    <location>
        <position position="85"/>
    </location>
</feature>
<name>A0A3L8SSG0_CHLGU</name>
<gene>
    <name evidence="1" type="ORF">DV515_00003579</name>
</gene>
<dbReference type="Proteomes" id="UP000276834">
    <property type="component" value="Unassembled WGS sequence"/>
</dbReference>